<dbReference type="NCBIfam" id="NF009774">
    <property type="entry name" value="PRK13271.1"/>
    <property type="match status" value="1"/>
</dbReference>
<evidence type="ECO:0000313" key="4">
    <source>
        <dbReference type="Proteomes" id="UP000295722"/>
    </source>
</evidence>
<dbReference type="PANTHER" id="PTHR23403:SF1">
    <property type="entry name" value="TREHALASE"/>
    <property type="match status" value="1"/>
</dbReference>
<dbReference type="PRINTS" id="PR00744">
    <property type="entry name" value="GLHYDRLASE37"/>
</dbReference>
<organism evidence="3 4">
    <name type="scientific">Paraburkholderia silviterrae</name>
    <dbReference type="NCBI Taxonomy" id="2528715"/>
    <lineage>
        <taxon>Bacteria</taxon>
        <taxon>Pseudomonadati</taxon>
        <taxon>Pseudomonadota</taxon>
        <taxon>Betaproteobacteria</taxon>
        <taxon>Burkholderiales</taxon>
        <taxon>Burkholderiaceae</taxon>
        <taxon>Paraburkholderia</taxon>
    </lineage>
</organism>
<evidence type="ECO:0000313" key="3">
    <source>
        <dbReference type="EMBL" id="TDG22826.1"/>
    </source>
</evidence>
<evidence type="ECO:0000256" key="1">
    <source>
        <dbReference type="ARBA" id="ARBA00022801"/>
    </source>
</evidence>
<keyword evidence="1" id="KW-0378">Hydrolase</keyword>
<dbReference type="GO" id="GO:0005993">
    <property type="term" value="P:trehalose catabolic process"/>
    <property type="evidence" value="ECO:0007669"/>
    <property type="project" value="TreeGrafter"/>
</dbReference>
<dbReference type="PANTHER" id="PTHR23403">
    <property type="entry name" value="TREHALASE"/>
    <property type="match status" value="1"/>
</dbReference>
<sequence>MPHSNHRPVRLLNALSKRLCVPDPAPHPPFAHPRLVHCAAALLIALPLAFAPHAARAQVAAPAPLAATQAGQDLQAASAPLAALATAQSAAPLPPSELYGQLYRDVELAQVFPDSKTFADMVPNETPTKIVADYEFWSAHNAGITDPDARKAALSQFVAQHFSDPKQAADSYVSDPNQNVVSHIDTLWDVLRRNPDAAQQPYSSLLPLPKPYIVPGGRFNEIYYWDSYFIMLGLEASGRHDLTRDELDNFATLIDRYGHIANGNRTYYLSRSQPPFFAQMVALVAQRDGDATYVRYLPELRKEYDYWMAGADTLKLGEAARHVVRLADGTVLNRYWDARDAPRDESYREDVLTAQSAPQRAAADLWRNLRAGGETGWDFSSRWLADPHSLASIEITSLVPVDLNALLVDLERTLAKAYGLAGNAAEAQRMSQRAQQRTAAIDRVLWDSQLHAFSDYNFVQRTLTHRLTAATLAPLYAGIATRAQAHQVAGVVRAGLLRPGGLATTQVASGQQWDEPNGWAPLQYLAVMGLRRYGENALAQSIATRWIATNLVYYRHTHKLVEKYDISAAAAKGSSAGGGEYPLQDGFGWTNGVLRVLLAMYPHTDSAVAAHATNAGKAAAPAR</sequence>
<dbReference type="InterPro" id="IPR008928">
    <property type="entry name" value="6-hairpin_glycosidase_sf"/>
</dbReference>
<dbReference type="AlphaFoldDB" id="A0A4R5M8N7"/>
<dbReference type="GO" id="GO:0004555">
    <property type="term" value="F:alpha,alpha-trehalase activity"/>
    <property type="evidence" value="ECO:0007669"/>
    <property type="project" value="InterPro"/>
</dbReference>
<name>A0A4R5M8N7_9BURK</name>
<keyword evidence="2" id="KW-0326">Glycosidase</keyword>
<dbReference type="PROSITE" id="PS00928">
    <property type="entry name" value="TREHALASE_2"/>
    <property type="match status" value="1"/>
</dbReference>
<evidence type="ECO:0000256" key="2">
    <source>
        <dbReference type="ARBA" id="ARBA00023295"/>
    </source>
</evidence>
<dbReference type="OrthoDB" id="106887at2"/>
<keyword evidence="4" id="KW-1185">Reference proteome</keyword>
<protein>
    <submittedName>
        <fullName evidence="3">Alpha,alpha-trehalase TreF</fullName>
    </submittedName>
</protein>
<dbReference type="Pfam" id="PF01204">
    <property type="entry name" value="Trehalase"/>
    <property type="match status" value="1"/>
</dbReference>
<accession>A0A4R5M8N7</accession>
<dbReference type="EMBL" id="SMRP01000007">
    <property type="protein sequence ID" value="TDG22826.1"/>
    <property type="molecule type" value="Genomic_DNA"/>
</dbReference>
<dbReference type="InterPro" id="IPR001661">
    <property type="entry name" value="Glyco_hydro_37"/>
</dbReference>
<proteinExistence type="predicted"/>
<dbReference type="InterPro" id="IPR018232">
    <property type="entry name" value="Glyco_hydro_37_CS"/>
</dbReference>
<dbReference type="Proteomes" id="UP000295722">
    <property type="component" value="Unassembled WGS sequence"/>
</dbReference>
<gene>
    <name evidence="3" type="primary">treF</name>
    <name evidence="3" type="ORF">EYW47_16570</name>
</gene>
<comment type="caution">
    <text evidence="3">The sequence shown here is derived from an EMBL/GenBank/DDBJ whole genome shotgun (WGS) entry which is preliminary data.</text>
</comment>
<dbReference type="SUPFAM" id="SSF48208">
    <property type="entry name" value="Six-hairpin glycosidases"/>
    <property type="match status" value="1"/>
</dbReference>
<dbReference type="PROSITE" id="PS00927">
    <property type="entry name" value="TREHALASE_1"/>
    <property type="match status" value="1"/>
</dbReference>
<reference evidence="3 4" key="1">
    <citation type="submission" date="2019-03" db="EMBL/GenBank/DDBJ databases">
        <title>Paraburkholderia sp. 4M-K11, isolated from subtropical forest soil.</title>
        <authorList>
            <person name="Gao Z.-H."/>
            <person name="Qiu L.-H."/>
        </authorList>
    </citation>
    <scope>NUCLEOTIDE SEQUENCE [LARGE SCALE GENOMIC DNA]</scope>
    <source>
        <strain evidence="3 4">4M-K11</strain>
    </source>
</reference>
<dbReference type="Gene3D" id="1.50.10.10">
    <property type="match status" value="1"/>
</dbReference>
<dbReference type="NCBIfam" id="NF009773">
    <property type="entry name" value="PRK13270.1"/>
    <property type="match status" value="1"/>
</dbReference>
<dbReference type="InterPro" id="IPR012341">
    <property type="entry name" value="6hp_glycosidase-like_sf"/>
</dbReference>